<reference evidence="2" key="1">
    <citation type="submission" date="2021-01" db="EMBL/GenBank/DDBJ databases">
        <title>Adiantum capillus-veneris genome.</title>
        <authorList>
            <person name="Fang Y."/>
            <person name="Liao Q."/>
        </authorList>
    </citation>
    <scope>NUCLEOTIDE SEQUENCE</scope>
    <source>
        <strain evidence="2">H3</strain>
        <tissue evidence="2">Leaf</tissue>
    </source>
</reference>
<dbReference type="AlphaFoldDB" id="A0A9D4U717"/>
<name>A0A9D4U717_ADICA</name>
<comment type="caution">
    <text evidence="2">The sequence shown here is derived from an EMBL/GenBank/DDBJ whole genome shotgun (WGS) entry which is preliminary data.</text>
</comment>
<feature type="compositionally biased region" description="Polar residues" evidence="1">
    <location>
        <begin position="108"/>
        <end position="125"/>
    </location>
</feature>
<keyword evidence="3" id="KW-1185">Reference proteome</keyword>
<accession>A0A9D4U717</accession>
<feature type="region of interest" description="Disordered" evidence="1">
    <location>
        <begin position="1"/>
        <end position="66"/>
    </location>
</feature>
<sequence>MASTGYDVDERSEGEQPPRTDEEAIEGHQSRVDGEDLRQGEQPHPEIGVNDLQALPVSHPEQPLRRDNVDIKGKRKMFDIDLNVVPVSDPQASTSSAAAELLQGGRQAQLQSDLTPGSPRITSPRTQRRINDPLHFLCPGITGRRTQRRRRQTAPAQDGIDPLHFLRRGTKGRRTQRRRRQAASSTQEYNRHLVDPARASARARSQEQAQDGINPLRSPLPPPHSAANLYPPGTPGRNEPQFIQFSAQGPAVPSENFMALLQQSLARGHQHLYAPRPDRYFTANPPVEVQSRFGPASAGLQHRHRAPIRPQSRPQPQQTRPVSYPATAGSNIISRAPSIELYARRTPLPDPRARRWIADPQNGVLSPFQQRPDLERRRTTPLQQNNYTDRHRHRHRQSLYNQGTAMMQNETIRASTAGANEHVPLRNHVNRLPQEQFMEAIMNPTSASLGGPTQNPRRQSVHDTILPSHQASTDVQNQLVQRADHVDYWLPQDRFMEANMRPPTQNPRISFSSRMNCTLKLKLDGETRVRQIDGIQVLRMKTVKESQEASWNCATR</sequence>
<dbReference type="EMBL" id="JABFUD020000022">
    <property type="protein sequence ID" value="KAI5062193.1"/>
    <property type="molecule type" value="Genomic_DNA"/>
</dbReference>
<gene>
    <name evidence="2" type="ORF">GOP47_0022732</name>
</gene>
<organism evidence="2 3">
    <name type="scientific">Adiantum capillus-veneris</name>
    <name type="common">Maidenhair fern</name>
    <dbReference type="NCBI Taxonomy" id="13818"/>
    <lineage>
        <taxon>Eukaryota</taxon>
        <taxon>Viridiplantae</taxon>
        <taxon>Streptophyta</taxon>
        <taxon>Embryophyta</taxon>
        <taxon>Tracheophyta</taxon>
        <taxon>Polypodiopsida</taxon>
        <taxon>Polypodiidae</taxon>
        <taxon>Polypodiales</taxon>
        <taxon>Pteridineae</taxon>
        <taxon>Pteridaceae</taxon>
        <taxon>Vittarioideae</taxon>
        <taxon>Adiantum</taxon>
    </lineage>
</organism>
<protein>
    <submittedName>
        <fullName evidence="2">Uncharacterized protein</fullName>
    </submittedName>
</protein>
<evidence type="ECO:0000313" key="3">
    <source>
        <dbReference type="Proteomes" id="UP000886520"/>
    </source>
</evidence>
<feature type="compositionally biased region" description="Low complexity" evidence="1">
    <location>
        <begin position="308"/>
        <end position="321"/>
    </location>
</feature>
<feature type="region of interest" description="Disordered" evidence="1">
    <location>
        <begin position="108"/>
        <end position="241"/>
    </location>
</feature>
<evidence type="ECO:0000256" key="1">
    <source>
        <dbReference type="SAM" id="MobiDB-lite"/>
    </source>
</evidence>
<feature type="region of interest" description="Disordered" evidence="1">
    <location>
        <begin position="289"/>
        <end position="330"/>
    </location>
</feature>
<feature type="compositionally biased region" description="Low complexity" evidence="1">
    <location>
        <begin position="197"/>
        <end position="210"/>
    </location>
</feature>
<evidence type="ECO:0000313" key="2">
    <source>
        <dbReference type="EMBL" id="KAI5062193.1"/>
    </source>
</evidence>
<feature type="compositionally biased region" description="Basic residues" evidence="1">
    <location>
        <begin position="165"/>
        <end position="181"/>
    </location>
</feature>
<feature type="compositionally biased region" description="Basic and acidic residues" evidence="1">
    <location>
        <begin position="8"/>
        <end position="44"/>
    </location>
</feature>
<proteinExistence type="predicted"/>
<dbReference type="Proteomes" id="UP000886520">
    <property type="component" value="Chromosome 22"/>
</dbReference>